<evidence type="ECO:0000256" key="5">
    <source>
        <dbReference type="SAM" id="MobiDB-lite"/>
    </source>
</evidence>
<dbReference type="InterPro" id="IPR001965">
    <property type="entry name" value="Znf_PHD"/>
</dbReference>
<dbReference type="AlphaFoldDB" id="A0A8B6H8L7"/>
<dbReference type="EMBL" id="UYJE01009675">
    <property type="protein sequence ID" value="VDI75615.1"/>
    <property type="molecule type" value="Genomic_DNA"/>
</dbReference>
<dbReference type="Proteomes" id="UP000596742">
    <property type="component" value="Unassembled WGS sequence"/>
</dbReference>
<evidence type="ECO:0000256" key="2">
    <source>
        <dbReference type="ARBA" id="ARBA00022771"/>
    </source>
</evidence>
<evidence type="ECO:0000256" key="3">
    <source>
        <dbReference type="ARBA" id="ARBA00022833"/>
    </source>
</evidence>
<dbReference type="SMART" id="SM00249">
    <property type="entry name" value="PHD"/>
    <property type="match status" value="1"/>
</dbReference>
<dbReference type="InterPro" id="IPR013083">
    <property type="entry name" value="Znf_RING/FYVE/PHD"/>
</dbReference>
<gene>
    <name evidence="7" type="ORF">MGAL_10B004899</name>
</gene>
<feature type="compositionally biased region" description="Basic residues" evidence="5">
    <location>
        <begin position="1"/>
        <end position="10"/>
    </location>
</feature>
<sequence>MLRRSNRNRKSKDSYSPESTKQVIHTHKNTNQCKISLSNSFNTTSDSEEEKSYAICIGCGEEESKGKRNWIECDRCQTWWHLKCAGINEKDSIKFTKYDIRFTCAFCVIKNQRVIKRAKNIIENSLGTISENNNSLCNNLSLSALNSQDSICEKKVDKSKTGLDENIVIIDKIESPKDFSDSREIRKEISKYPNLDKKVNFAYSLSKGGIALHFKEEHKVVQENINHIIPNNIFGGKTNNHIPESHAKNRETVGYIRNIPLNCDISSIRQKIKDLTQVKIVKLQQLRYWDTKKCMPIIKIQVNVPEDLETLIKFGYFNLAHGKKDSFVERRRINKVTRCFSCHRFGHSSNKCTFQNRCINCGQEECSNHNNCSSKTFCANCKGDHKASSSKCPVYLQIVNKTKFRSAI</sequence>
<dbReference type="InterPro" id="IPR019787">
    <property type="entry name" value="Znf_PHD-finger"/>
</dbReference>
<dbReference type="OrthoDB" id="7487068at2759"/>
<comment type="caution">
    <text evidence="7">The sequence shown here is derived from an EMBL/GenBank/DDBJ whole genome shotgun (WGS) entry which is preliminary data.</text>
</comment>
<protein>
    <recommendedName>
        <fullName evidence="6">PHD-type domain-containing protein</fullName>
    </recommendedName>
</protein>
<evidence type="ECO:0000256" key="4">
    <source>
        <dbReference type="PROSITE-ProRule" id="PRU00146"/>
    </source>
</evidence>
<keyword evidence="8" id="KW-1185">Reference proteome</keyword>
<organism evidence="7 8">
    <name type="scientific">Mytilus galloprovincialis</name>
    <name type="common">Mediterranean mussel</name>
    <dbReference type="NCBI Taxonomy" id="29158"/>
    <lineage>
        <taxon>Eukaryota</taxon>
        <taxon>Metazoa</taxon>
        <taxon>Spiralia</taxon>
        <taxon>Lophotrochozoa</taxon>
        <taxon>Mollusca</taxon>
        <taxon>Bivalvia</taxon>
        <taxon>Autobranchia</taxon>
        <taxon>Pteriomorphia</taxon>
        <taxon>Mytilida</taxon>
        <taxon>Mytiloidea</taxon>
        <taxon>Mytilidae</taxon>
        <taxon>Mytilinae</taxon>
        <taxon>Mytilus</taxon>
    </lineage>
</organism>
<dbReference type="CDD" id="cd15517">
    <property type="entry name" value="PHD_TCF19_like"/>
    <property type="match status" value="1"/>
</dbReference>
<keyword evidence="3" id="KW-0862">Zinc</keyword>
<accession>A0A8B6H8L7</accession>
<proteinExistence type="predicted"/>
<keyword evidence="2 4" id="KW-0863">Zinc-finger</keyword>
<keyword evidence="1" id="KW-0479">Metal-binding</keyword>
<evidence type="ECO:0000256" key="1">
    <source>
        <dbReference type="ARBA" id="ARBA00022723"/>
    </source>
</evidence>
<reference evidence="7" key="1">
    <citation type="submission" date="2018-11" db="EMBL/GenBank/DDBJ databases">
        <authorList>
            <person name="Alioto T."/>
            <person name="Alioto T."/>
        </authorList>
    </citation>
    <scope>NUCLEOTIDE SEQUENCE</scope>
</reference>
<evidence type="ECO:0000313" key="8">
    <source>
        <dbReference type="Proteomes" id="UP000596742"/>
    </source>
</evidence>
<dbReference type="PROSITE" id="PS50016">
    <property type="entry name" value="ZF_PHD_2"/>
    <property type="match status" value="1"/>
</dbReference>
<dbReference type="GO" id="GO:0008270">
    <property type="term" value="F:zinc ion binding"/>
    <property type="evidence" value="ECO:0007669"/>
    <property type="project" value="UniProtKB-KW"/>
</dbReference>
<name>A0A8B6H8L7_MYTGA</name>
<dbReference type="InterPro" id="IPR011011">
    <property type="entry name" value="Znf_FYVE_PHD"/>
</dbReference>
<dbReference type="PROSITE" id="PS01359">
    <property type="entry name" value="ZF_PHD_1"/>
    <property type="match status" value="1"/>
</dbReference>
<evidence type="ECO:0000259" key="6">
    <source>
        <dbReference type="PROSITE" id="PS50016"/>
    </source>
</evidence>
<feature type="region of interest" description="Disordered" evidence="5">
    <location>
        <begin position="1"/>
        <end position="22"/>
    </location>
</feature>
<feature type="domain" description="PHD-type" evidence="6">
    <location>
        <begin position="53"/>
        <end position="110"/>
    </location>
</feature>
<dbReference type="Gene3D" id="3.30.40.10">
    <property type="entry name" value="Zinc/RING finger domain, C3HC4 (zinc finger)"/>
    <property type="match status" value="1"/>
</dbReference>
<evidence type="ECO:0000313" key="7">
    <source>
        <dbReference type="EMBL" id="VDI75615.1"/>
    </source>
</evidence>
<dbReference type="InterPro" id="IPR019786">
    <property type="entry name" value="Zinc_finger_PHD-type_CS"/>
</dbReference>
<dbReference type="SUPFAM" id="SSF57903">
    <property type="entry name" value="FYVE/PHD zinc finger"/>
    <property type="match status" value="1"/>
</dbReference>